<gene>
    <name evidence="2" type="ORF">LR48_Vigan11g127700</name>
</gene>
<feature type="non-terminal residue" evidence="2">
    <location>
        <position position="1"/>
    </location>
</feature>
<name>A0A0L9VTH5_PHAAN</name>
<evidence type="ECO:0000256" key="1">
    <source>
        <dbReference type="SAM" id="MobiDB-lite"/>
    </source>
</evidence>
<evidence type="ECO:0000313" key="3">
    <source>
        <dbReference type="Proteomes" id="UP000053144"/>
    </source>
</evidence>
<accession>A0A0L9VTH5</accession>
<feature type="compositionally biased region" description="Low complexity" evidence="1">
    <location>
        <begin position="1"/>
        <end position="21"/>
    </location>
</feature>
<dbReference type="Proteomes" id="UP000053144">
    <property type="component" value="Chromosome 11"/>
</dbReference>
<protein>
    <submittedName>
        <fullName evidence="2">Uncharacterized protein</fullName>
    </submittedName>
</protein>
<dbReference type="EMBL" id="CM003381">
    <property type="protein sequence ID" value="KOM58243.1"/>
    <property type="molecule type" value="Genomic_DNA"/>
</dbReference>
<evidence type="ECO:0000313" key="2">
    <source>
        <dbReference type="EMBL" id="KOM58243.1"/>
    </source>
</evidence>
<feature type="region of interest" description="Disordered" evidence="1">
    <location>
        <begin position="1"/>
        <end position="24"/>
    </location>
</feature>
<proteinExistence type="predicted"/>
<dbReference type="AlphaFoldDB" id="A0A0L9VTH5"/>
<sequence>IKSRDLLSSSPSSTTNRDASSGTETKDGVFTVAVALAKDDALHFQSGKFAECVEVLNQLLQKK</sequence>
<organism evidence="2 3">
    <name type="scientific">Phaseolus angularis</name>
    <name type="common">Azuki bean</name>
    <name type="synonym">Vigna angularis</name>
    <dbReference type="NCBI Taxonomy" id="3914"/>
    <lineage>
        <taxon>Eukaryota</taxon>
        <taxon>Viridiplantae</taxon>
        <taxon>Streptophyta</taxon>
        <taxon>Embryophyta</taxon>
        <taxon>Tracheophyta</taxon>
        <taxon>Spermatophyta</taxon>
        <taxon>Magnoliopsida</taxon>
        <taxon>eudicotyledons</taxon>
        <taxon>Gunneridae</taxon>
        <taxon>Pentapetalae</taxon>
        <taxon>rosids</taxon>
        <taxon>fabids</taxon>
        <taxon>Fabales</taxon>
        <taxon>Fabaceae</taxon>
        <taxon>Papilionoideae</taxon>
        <taxon>50 kb inversion clade</taxon>
        <taxon>NPAAA clade</taxon>
        <taxon>indigoferoid/millettioid clade</taxon>
        <taxon>Phaseoleae</taxon>
        <taxon>Vigna</taxon>
    </lineage>
</organism>
<dbReference type="Gramene" id="KOM58243">
    <property type="protein sequence ID" value="KOM58243"/>
    <property type="gene ID" value="LR48_Vigan11g127700"/>
</dbReference>
<reference evidence="3" key="1">
    <citation type="journal article" date="2015" name="Proc. Natl. Acad. Sci. U.S.A.">
        <title>Genome sequencing of adzuki bean (Vigna angularis) provides insight into high starch and low fat accumulation and domestication.</title>
        <authorList>
            <person name="Yang K."/>
            <person name="Tian Z."/>
            <person name="Chen C."/>
            <person name="Luo L."/>
            <person name="Zhao B."/>
            <person name="Wang Z."/>
            <person name="Yu L."/>
            <person name="Li Y."/>
            <person name="Sun Y."/>
            <person name="Li W."/>
            <person name="Chen Y."/>
            <person name="Li Y."/>
            <person name="Zhang Y."/>
            <person name="Ai D."/>
            <person name="Zhao J."/>
            <person name="Shang C."/>
            <person name="Ma Y."/>
            <person name="Wu B."/>
            <person name="Wang M."/>
            <person name="Gao L."/>
            <person name="Sun D."/>
            <person name="Zhang P."/>
            <person name="Guo F."/>
            <person name="Wang W."/>
            <person name="Li Y."/>
            <person name="Wang J."/>
            <person name="Varshney R.K."/>
            <person name="Wang J."/>
            <person name="Ling H.Q."/>
            <person name="Wan P."/>
        </authorList>
    </citation>
    <scope>NUCLEOTIDE SEQUENCE</scope>
    <source>
        <strain evidence="3">cv. Jingnong 6</strain>
    </source>
</reference>